<evidence type="ECO:0000256" key="6">
    <source>
        <dbReference type="ARBA" id="ARBA00022679"/>
    </source>
</evidence>
<dbReference type="SMART" id="SM00448">
    <property type="entry name" value="REC"/>
    <property type="match status" value="1"/>
</dbReference>
<evidence type="ECO:0000256" key="10">
    <source>
        <dbReference type="ARBA" id="ARBA00022840"/>
    </source>
</evidence>
<dbReference type="InterPro" id="IPR001789">
    <property type="entry name" value="Sig_transdc_resp-reg_receiver"/>
</dbReference>
<dbReference type="Pfam" id="PF08448">
    <property type="entry name" value="PAS_4"/>
    <property type="match status" value="2"/>
</dbReference>
<keyword evidence="7 16" id="KW-0812">Transmembrane</keyword>
<dbReference type="SUPFAM" id="SSF47384">
    <property type="entry name" value="Homodimeric domain of signal transducing histidine kinase"/>
    <property type="match status" value="1"/>
</dbReference>
<keyword evidence="8" id="KW-0547">Nucleotide-binding</keyword>
<keyword evidence="10" id="KW-0067">ATP-binding</keyword>
<dbReference type="InterPro" id="IPR005467">
    <property type="entry name" value="His_kinase_dom"/>
</dbReference>
<protein>
    <recommendedName>
        <fullName evidence="3">histidine kinase</fullName>
        <ecNumber evidence="3">2.7.13.3</ecNumber>
    </recommendedName>
</protein>
<feature type="modified residue" description="4-aspartylphosphate" evidence="15">
    <location>
        <position position="961"/>
    </location>
</feature>
<dbReference type="PROSITE" id="PS50109">
    <property type="entry name" value="HIS_KIN"/>
    <property type="match status" value="1"/>
</dbReference>
<dbReference type="PRINTS" id="PR00344">
    <property type="entry name" value="BCTRLSENSOR"/>
</dbReference>
<dbReference type="NCBIfam" id="TIGR00229">
    <property type="entry name" value="sensory_box"/>
    <property type="match status" value="3"/>
</dbReference>
<dbReference type="InterPro" id="IPR035965">
    <property type="entry name" value="PAS-like_dom_sf"/>
</dbReference>
<dbReference type="SUPFAM" id="SSF55785">
    <property type="entry name" value="PYP-like sensor domain (PAS domain)"/>
    <property type="match status" value="3"/>
</dbReference>
<dbReference type="InterPro" id="IPR036890">
    <property type="entry name" value="HATPase_C_sf"/>
</dbReference>
<feature type="transmembrane region" description="Helical" evidence="16">
    <location>
        <begin position="245"/>
        <end position="268"/>
    </location>
</feature>
<dbReference type="InterPro" id="IPR036641">
    <property type="entry name" value="HPT_dom_sf"/>
</dbReference>
<dbReference type="InterPro" id="IPR013656">
    <property type="entry name" value="PAS_4"/>
</dbReference>
<dbReference type="InterPro" id="IPR005330">
    <property type="entry name" value="MHYT_dom"/>
</dbReference>
<evidence type="ECO:0000256" key="2">
    <source>
        <dbReference type="ARBA" id="ARBA00004651"/>
    </source>
</evidence>
<dbReference type="Pfam" id="PF01627">
    <property type="entry name" value="Hpt"/>
    <property type="match status" value="1"/>
</dbReference>
<evidence type="ECO:0000259" key="21">
    <source>
        <dbReference type="PROSITE" id="PS50894"/>
    </source>
</evidence>
<dbReference type="SMART" id="SM00086">
    <property type="entry name" value="PAC"/>
    <property type="match status" value="3"/>
</dbReference>
<dbReference type="EC" id="2.7.13.3" evidence="3"/>
<dbReference type="SMART" id="SM00388">
    <property type="entry name" value="HisKA"/>
    <property type="match status" value="1"/>
</dbReference>
<dbReference type="Gene3D" id="3.40.50.2300">
    <property type="match status" value="1"/>
</dbReference>
<feature type="domain" description="MHYT" evidence="22">
    <location>
        <begin position="36"/>
        <end position="229"/>
    </location>
</feature>
<dbReference type="CDD" id="cd16922">
    <property type="entry name" value="HATPase_EvgS-ArcB-TorS-like"/>
    <property type="match status" value="1"/>
</dbReference>
<feature type="domain" description="HPt" evidence="21">
    <location>
        <begin position="1063"/>
        <end position="1163"/>
    </location>
</feature>
<dbReference type="SMART" id="SM00387">
    <property type="entry name" value="HATPase_c"/>
    <property type="match status" value="1"/>
</dbReference>
<keyword evidence="11 16" id="KW-1133">Transmembrane helix</keyword>
<evidence type="ECO:0000256" key="16">
    <source>
        <dbReference type="PROSITE-ProRule" id="PRU00244"/>
    </source>
</evidence>
<accession>A0A1H2LBU6</accession>
<keyword evidence="5 15" id="KW-0597">Phosphoprotein</keyword>
<dbReference type="CDD" id="cd00130">
    <property type="entry name" value="PAS"/>
    <property type="match status" value="3"/>
</dbReference>
<keyword evidence="4" id="KW-1003">Cell membrane</keyword>
<feature type="domain" description="PAS" evidence="19">
    <location>
        <begin position="280"/>
        <end position="350"/>
    </location>
</feature>
<feature type="transmembrane region" description="Helical" evidence="16">
    <location>
        <begin position="135"/>
        <end position="159"/>
    </location>
</feature>
<feature type="transmembrane region" description="Helical" evidence="16">
    <location>
        <begin position="109"/>
        <end position="128"/>
    </location>
</feature>
<dbReference type="FunFam" id="1.10.287.130:FF:000004">
    <property type="entry name" value="Ethylene receptor 1"/>
    <property type="match status" value="1"/>
</dbReference>
<dbReference type="PROSITE" id="PS50894">
    <property type="entry name" value="HPT"/>
    <property type="match status" value="1"/>
</dbReference>
<dbReference type="Pfam" id="PF00072">
    <property type="entry name" value="Response_reg"/>
    <property type="match status" value="1"/>
</dbReference>
<dbReference type="InterPro" id="IPR000014">
    <property type="entry name" value="PAS"/>
</dbReference>
<dbReference type="InterPro" id="IPR036097">
    <property type="entry name" value="HisK_dim/P_sf"/>
</dbReference>
<feature type="transmembrane region" description="Helical" evidence="16">
    <location>
        <begin position="171"/>
        <end position="190"/>
    </location>
</feature>
<dbReference type="SUPFAM" id="SSF52172">
    <property type="entry name" value="CheY-like"/>
    <property type="match status" value="1"/>
</dbReference>
<dbReference type="CDD" id="cd17546">
    <property type="entry name" value="REC_hyHK_CKI1_RcsC-like"/>
    <property type="match status" value="1"/>
</dbReference>
<dbReference type="InterPro" id="IPR003661">
    <property type="entry name" value="HisK_dim/P_dom"/>
</dbReference>
<evidence type="ECO:0000256" key="14">
    <source>
        <dbReference type="PROSITE-ProRule" id="PRU00110"/>
    </source>
</evidence>
<evidence type="ECO:0000256" key="11">
    <source>
        <dbReference type="ARBA" id="ARBA00022989"/>
    </source>
</evidence>
<dbReference type="GO" id="GO:0005886">
    <property type="term" value="C:plasma membrane"/>
    <property type="evidence" value="ECO:0007669"/>
    <property type="project" value="UniProtKB-SubCell"/>
</dbReference>
<dbReference type="PANTHER" id="PTHR45339:SF1">
    <property type="entry name" value="HYBRID SIGNAL TRANSDUCTION HISTIDINE KINASE J"/>
    <property type="match status" value="1"/>
</dbReference>
<evidence type="ECO:0000313" key="23">
    <source>
        <dbReference type="EMBL" id="SDU78088.1"/>
    </source>
</evidence>
<dbReference type="Pfam" id="PF00512">
    <property type="entry name" value="HisKA"/>
    <property type="match status" value="1"/>
</dbReference>
<dbReference type="Gene3D" id="3.30.450.20">
    <property type="entry name" value="PAS domain"/>
    <property type="match status" value="3"/>
</dbReference>
<dbReference type="PROSITE" id="PS50924">
    <property type="entry name" value="MHYT"/>
    <property type="match status" value="1"/>
</dbReference>
<reference evidence="24" key="1">
    <citation type="submission" date="2016-10" db="EMBL/GenBank/DDBJ databases">
        <authorList>
            <person name="Varghese N."/>
            <person name="Submissions S."/>
        </authorList>
    </citation>
    <scope>NUCLEOTIDE SEQUENCE [LARGE SCALE GENOMIC DNA]</scope>
    <source>
        <strain evidence="24">KCTC 32246</strain>
    </source>
</reference>
<evidence type="ECO:0000259" key="18">
    <source>
        <dbReference type="PROSITE" id="PS50110"/>
    </source>
</evidence>
<dbReference type="InterPro" id="IPR001610">
    <property type="entry name" value="PAC"/>
</dbReference>
<evidence type="ECO:0000256" key="13">
    <source>
        <dbReference type="ARBA" id="ARBA00023136"/>
    </source>
</evidence>
<dbReference type="Pfam" id="PF03707">
    <property type="entry name" value="MHYT"/>
    <property type="match status" value="3"/>
</dbReference>
<evidence type="ECO:0000256" key="12">
    <source>
        <dbReference type="ARBA" id="ARBA00023012"/>
    </source>
</evidence>
<evidence type="ECO:0000256" key="3">
    <source>
        <dbReference type="ARBA" id="ARBA00012438"/>
    </source>
</evidence>
<evidence type="ECO:0000256" key="1">
    <source>
        <dbReference type="ARBA" id="ARBA00000085"/>
    </source>
</evidence>
<evidence type="ECO:0000313" key="24">
    <source>
        <dbReference type="Proteomes" id="UP000198675"/>
    </source>
</evidence>
<feature type="domain" description="Histidine kinase" evidence="17">
    <location>
        <begin position="677"/>
        <end position="893"/>
    </location>
</feature>
<dbReference type="InterPro" id="IPR011006">
    <property type="entry name" value="CheY-like_superfamily"/>
</dbReference>
<feature type="domain" description="PAS" evidence="19">
    <location>
        <begin position="548"/>
        <end position="578"/>
    </location>
</feature>
<keyword evidence="12" id="KW-0902">Two-component regulatory system</keyword>
<evidence type="ECO:0000259" key="20">
    <source>
        <dbReference type="PROSITE" id="PS50113"/>
    </source>
</evidence>
<feature type="transmembrane region" description="Helical" evidence="16">
    <location>
        <begin position="72"/>
        <end position="97"/>
    </location>
</feature>
<evidence type="ECO:0000256" key="15">
    <source>
        <dbReference type="PROSITE-ProRule" id="PRU00169"/>
    </source>
</evidence>
<dbReference type="PROSITE" id="PS50112">
    <property type="entry name" value="PAS"/>
    <property type="match status" value="3"/>
</dbReference>
<dbReference type="PANTHER" id="PTHR45339">
    <property type="entry name" value="HYBRID SIGNAL TRANSDUCTION HISTIDINE KINASE J"/>
    <property type="match status" value="1"/>
</dbReference>
<dbReference type="InterPro" id="IPR008207">
    <property type="entry name" value="Sig_transdc_His_kin_Hpt_dom"/>
</dbReference>
<evidence type="ECO:0000256" key="5">
    <source>
        <dbReference type="ARBA" id="ARBA00022553"/>
    </source>
</evidence>
<dbReference type="Gene3D" id="3.30.565.10">
    <property type="entry name" value="Histidine kinase-like ATPase, C-terminal domain"/>
    <property type="match status" value="1"/>
</dbReference>
<keyword evidence="6" id="KW-0808">Transferase</keyword>
<feature type="transmembrane region" description="Helical" evidence="16">
    <location>
        <begin position="202"/>
        <end position="225"/>
    </location>
</feature>
<keyword evidence="24" id="KW-1185">Reference proteome</keyword>
<feature type="domain" description="PAC" evidence="20">
    <location>
        <begin position="485"/>
        <end position="537"/>
    </location>
</feature>
<gene>
    <name evidence="23" type="ORF">SAMN05216363_0983</name>
</gene>
<dbReference type="SUPFAM" id="SSF55874">
    <property type="entry name" value="ATPase domain of HSP90 chaperone/DNA topoisomerase II/histidine kinase"/>
    <property type="match status" value="1"/>
</dbReference>
<keyword evidence="9" id="KW-0418">Kinase</keyword>
<organism evidence="23 24">
    <name type="scientific">Pseudomonas sihuiensis</name>
    <dbReference type="NCBI Taxonomy" id="1274359"/>
    <lineage>
        <taxon>Bacteria</taxon>
        <taxon>Pseudomonadati</taxon>
        <taxon>Pseudomonadota</taxon>
        <taxon>Gammaproteobacteria</taxon>
        <taxon>Pseudomonadales</taxon>
        <taxon>Pseudomonadaceae</taxon>
        <taxon>Pseudomonas</taxon>
    </lineage>
</organism>
<dbReference type="SUPFAM" id="SSF47226">
    <property type="entry name" value="Histidine-containing phosphotransfer domain, HPT domain"/>
    <property type="match status" value="1"/>
</dbReference>
<keyword evidence="13 16" id="KW-0472">Membrane</keyword>
<dbReference type="GO" id="GO:0000155">
    <property type="term" value="F:phosphorelay sensor kinase activity"/>
    <property type="evidence" value="ECO:0007669"/>
    <property type="project" value="InterPro"/>
</dbReference>
<evidence type="ECO:0000259" key="19">
    <source>
        <dbReference type="PROSITE" id="PS50112"/>
    </source>
</evidence>
<dbReference type="GO" id="GO:0005524">
    <property type="term" value="F:ATP binding"/>
    <property type="evidence" value="ECO:0007669"/>
    <property type="project" value="UniProtKB-KW"/>
</dbReference>
<dbReference type="InterPro" id="IPR004358">
    <property type="entry name" value="Sig_transdc_His_kin-like_C"/>
</dbReference>
<dbReference type="Gene3D" id="1.20.120.160">
    <property type="entry name" value="HPT domain"/>
    <property type="match status" value="1"/>
</dbReference>
<feature type="domain" description="Response regulatory" evidence="18">
    <location>
        <begin position="912"/>
        <end position="1031"/>
    </location>
</feature>
<dbReference type="Proteomes" id="UP000198675">
    <property type="component" value="Chromosome I"/>
</dbReference>
<dbReference type="Pfam" id="PF02518">
    <property type="entry name" value="HATPase_c"/>
    <property type="match status" value="1"/>
</dbReference>
<dbReference type="Pfam" id="PF08447">
    <property type="entry name" value="PAS_3"/>
    <property type="match status" value="1"/>
</dbReference>
<evidence type="ECO:0000256" key="7">
    <source>
        <dbReference type="ARBA" id="ARBA00022692"/>
    </source>
</evidence>
<dbReference type="SMART" id="SM00091">
    <property type="entry name" value="PAS"/>
    <property type="match status" value="3"/>
</dbReference>
<feature type="domain" description="PAS" evidence="19">
    <location>
        <begin position="408"/>
        <end position="482"/>
    </location>
</feature>
<dbReference type="AlphaFoldDB" id="A0A1H2LBU6"/>
<dbReference type="PROSITE" id="PS50110">
    <property type="entry name" value="RESPONSE_REGULATORY"/>
    <property type="match status" value="1"/>
</dbReference>
<sequence>MLAIGWLSAVPWGGMSIFELFFLMGADPSVLVLSSYDTSLVLLSLAIAVFAAGMALQLAGEARDSSHPVARQITILTGSLALGGGIWSMHFLGMLAFELCAAVRFDLGITLLSMLPSLAASWVALSLLARRDLSLLQLCVGGVLVGAGIGAMHYSGMAAMQMAPLLRYDPWMFALSIVVAVALAILALWVRFGLEGRLPTLWALLLSALVMGLAISGMHYTGMAAARFVGTPESEAPMAVVDSGYIAIAITLLTVALTVFVVAVNTLLRYRRMSLQLKASEQHLRSIFDTALDAIITVDHTGTLRSANRAVSRLFGWTPEELVGMHMRSLMPARHVEQVEVLLANYLRTGRLTMPAGEQELVCLTRDGEEKLVRISVGITHSGSRPLFVVFVADISERQAMEKALRDSEQQYRSLISNIPGVSFRCTLDQDWTMIFISDAVQPLTGWSAEDFISRRCSIADMYHPDDYQRVAAEVMQAIEQGRNYVVEYRLFDRDGAEHWIWESGSAVCDENGVPRWIDGVLLDQTETKRRNAEYEGKVTAISKAMALIEFDLDGNILDINDNALALFGYDKAEVIGRHHGMFCDPELVASDAYRQGWVDLRAGHFRAGEYHRFGKGGREVWIQASYNPILDTDGKPFKVVKLATDLTPRRVMEQDLRAARDRAEAAAAARSSFLANMSHEIRTPMNAIIGFTDLLLETPLSSEQRRHLSTVQHSSRSLLGLLNDILDTAKLDRGAIELEQLDFSLRELCEQVLAAQRLTAESKGLQLHLDYPATTNEFFCGDPLRLQQVLTNLLGNAVKFTLHGEVRLKVTGEPGAMRLAVKDTGIGIAADRLEKIFEPFAQADASMSRRFGGTGLGTTISRQLVELMGGRLRVESTEGQGSCFSVELPLRAGKRLASQQRAVLPELGQLNILAADDVPQNLELLQLTLEHFGHRVHCVADGEGALQAFTEQRFDLILMDVQMPGVDGLEASRRIRQLEAAEAREPIPIIALTASVLDQDRQAALDSGMNGFASKPLDVNALLWEIARLLGLTDVPSAVVSATRVAEDGLFDWVRGSSLWGGPLRMAQAINTFIAEQHALAARLSHLLAARDWREGEALAHRLHGAAGNLAMSSLASLGQSIEQAFQRRDEQALPALIVELEQALLTVKDVVPQVPEVVSSAESAAVDLPTLREQAIQLRQALQRGGLDDETLAVMEQAARGTAYGAALSDMRQALEDFDFDQALLVLDRLLLQLQDEETTPS</sequence>
<evidence type="ECO:0000259" key="22">
    <source>
        <dbReference type="PROSITE" id="PS50924"/>
    </source>
</evidence>
<evidence type="ECO:0000256" key="4">
    <source>
        <dbReference type="ARBA" id="ARBA00022475"/>
    </source>
</evidence>
<feature type="domain" description="PAC" evidence="20">
    <location>
        <begin position="607"/>
        <end position="659"/>
    </location>
</feature>
<feature type="transmembrane region" description="Helical" evidence="16">
    <location>
        <begin position="40"/>
        <end position="60"/>
    </location>
</feature>
<feature type="modified residue" description="Phosphohistidine" evidence="14">
    <location>
        <position position="1102"/>
    </location>
</feature>
<proteinExistence type="predicted"/>
<name>A0A1H2LBU6_9PSED</name>
<evidence type="ECO:0000259" key="17">
    <source>
        <dbReference type="PROSITE" id="PS50109"/>
    </source>
</evidence>
<dbReference type="InterPro" id="IPR000700">
    <property type="entry name" value="PAS-assoc_C"/>
</dbReference>
<dbReference type="InterPro" id="IPR013655">
    <property type="entry name" value="PAS_fold_3"/>
</dbReference>
<evidence type="ECO:0000256" key="8">
    <source>
        <dbReference type="ARBA" id="ARBA00022741"/>
    </source>
</evidence>
<dbReference type="InterPro" id="IPR003594">
    <property type="entry name" value="HATPase_dom"/>
</dbReference>
<comment type="subcellular location">
    <subcellularLocation>
        <location evidence="2">Cell membrane</location>
        <topology evidence="2">Multi-pass membrane protein</topology>
    </subcellularLocation>
</comment>
<dbReference type="EMBL" id="LT629797">
    <property type="protein sequence ID" value="SDU78088.1"/>
    <property type="molecule type" value="Genomic_DNA"/>
</dbReference>
<dbReference type="CDD" id="cd00088">
    <property type="entry name" value="HPT"/>
    <property type="match status" value="1"/>
</dbReference>
<evidence type="ECO:0000256" key="9">
    <source>
        <dbReference type="ARBA" id="ARBA00022777"/>
    </source>
</evidence>
<dbReference type="FunFam" id="3.30.565.10:FF:000010">
    <property type="entry name" value="Sensor histidine kinase RcsC"/>
    <property type="match status" value="1"/>
</dbReference>
<dbReference type="CDD" id="cd00082">
    <property type="entry name" value="HisKA"/>
    <property type="match status" value="1"/>
</dbReference>
<dbReference type="Gene3D" id="1.10.287.130">
    <property type="match status" value="1"/>
</dbReference>
<comment type="catalytic activity">
    <reaction evidence="1">
        <text>ATP + protein L-histidine = ADP + protein N-phospho-L-histidine.</text>
        <dbReference type="EC" id="2.7.13.3"/>
    </reaction>
</comment>
<dbReference type="PROSITE" id="PS50113">
    <property type="entry name" value="PAC"/>
    <property type="match status" value="2"/>
</dbReference>